<dbReference type="PANTHER" id="PTHR26392">
    <property type="entry name" value="MITOGEN-ACTIVATED PROTEIN KINASE KINASE KINASE 7-RELATED"/>
    <property type="match status" value="1"/>
</dbReference>
<feature type="domain" description="Protein kinase" evidence="1">
    <location>
        <begin position="343"/>
        <end position="499"/>
    </location>
</feature>
<dbReference type="GO" id="GO:0005524">
    <property type="term" value="F:ATP binding"/>
    <property type="evidence" value="ECO:0007669"/>
    <property type="project" value="InterPro"/>
</dbReference>
<dbReference type="PROSITE" id="PS50011">
    <property type="entry name" value="PROTEIN_KINASE_DOM"/>
    <property type="match status" value="1"/>
</dbReference>
<dbReference type="Proteomes" id="UP000828390">
    <property type="component" value="Unassembled WGS sequence"/>
</dbReference>
<reference evidence="2" key="2">
    <citation type="submission" date="2020-11" db="EMBL/GenBank/DDBJ databases">
        <authorList>
            <person name="McCartney M.A."/>
            <person name="Auch B."/>
            <person name="Kono T."/>
            <person name="Mallez S."/>
            <person name="Becker A."/>
            <person name="Gohl D.M."/>
            <person name="Silverstein K.A.T."/>
            <person name="Koren S."/>
            <person name="Bechman K.B."/>
            <person name="Herman A."/>
            <person name="Abrahante J.E."/>
            <person name="Garbe J."/>
        </authorList>
    </citation>
    <scope>NUCLEOTIDE SEQUENCE</scope>
    <source>
        <strain evidence="2">Duluth1</strain>
        <tissue evidence="2">Whole animal</tissue>
    </source>
</reference>
<dbReference type="InterPro" id="IPR001245">
    <property type="entry name" value="Ser-Thr/Tyr_kinase_cat_dom"/>
</dbReference>
<dbReference type="Pfam" id="PF07714">
    <property type="entry name" value="PK_Tyr_Ser-Thr"/>
    <property type="match status" value="1"/>
</dbReference>
<gene>
    <name evidence="2" type="ORF">DPMN_155556</name>
</gene>
<comment type="caution">
    <text evidence="2">The sequence shown here is derived from an EMBL/GenBank/DDBJ whole genome shotgun (WGS) entry which is preliminary data.</text>
</comment>
<dbReference type="EMBL" id="JAIWYP010000007">
    <property type="protein sequence ID" value="KAH3801894.1"/>
    <property type="molecule type" value="Genomic_DNA"/>
</dbReference>
<dbReference type="PANTHER" id="PTHR26392:SF92">
    <property type="entry name" value="PROTEIN KINASE DOMAIN-CONTAINING PROTEIN"/>
    <property type="match status" value="1"/>
</dbReference>
<dbReference type="Gene3D" id="1.10.510.10">
    <property type="entry name" value="Transferase(Phosphotransferase) domain 1"/>
    <property type="match status" value="1"/>
</dbReference>
<protein>
    <recommendedName>
        <fullName evidence="1">Protein kinase domain-containing protein</fullName>
    </recommendedName>
</protein>
<organism evidence="2 3">
    <name type="scientific">Dreissena polymorpha</name>
    <name type="common">Zebra mussel</name>
    <name type="synonym">Mytilus polymorpha</name>
    <dbReference type="NCBI Taxonomy" id="45954"/>
    <lineage>
        <taxon>Eukaryota</taxon>
        <taxon>Metazoa</taxon>
        <taxon>Spiralia</taxon>
        <taxon>Lophotrochozoa</taxon>
        <taxon>Mollusca</taxon>
        <taxon>Bivalvia</taxon>
        <taxon>Autobranchia</taxon>
        <taxon>Heteroconchia</taxon>
        <taxon>Euheterodonta</taxon>
        <taxon>Imparidentia</taxon>
        <taxon>Neoheterodontei</taxon>
        <taxon>Myida</taxon>
        <taxon>Dreissenoidea</taxon>
        <taxon>Dreissenidae</taxon>
        <taxon>Dreissena</taxon>
    </lineage>
</organism>
<sequence>MCIHVYTLTYVFSWLDGLLQHVRKHALVRIQFANDAKRSNDDVKLAFGKLQCYTAELTKIKKDLKKRVHSQCTEMAMKLTQHLNQSSVKSDIKSRFYANKELRRPEYDIDTTKAGVKSHILQLIMTEIQKWEQNSKRYQFIATMINEVFEKKFQSLRREFGDVEQLVKIEIEPDEKAKVTDTTMSTDFSLTTGEKAILAVTAPLWVPLGIVAAFVAIPVAVGLEARDDKKLKDFETDCSPFLDAWLKQYLKELLKKKSIEKCVFENYESILIRGIDQMSARIVSASMQADMVYLESILNDTRASSEIVGEFTDIKTIVQGHIVSLKLFGLQYLAEDVANCGDITRLKEIGTGKHSEMYAAKYLEKDVALKVIKLSPSTMFSRLAELKLFRSLHHDNIVSLLGVCYTDMLPGAVGRGVREQLSSFRLLILFDKCDTNLEEYVFNNPNFQCGNISQTSRTEASDFFRRTGQAICSAMFYIHWKGYVHSKIQLKNVLLQNGK</sequence>
<dbReference type="GO" id="GO:0004672">
    <property type="term" value="F:protein kinase activity"/>
    <property type="evidence" value="ECO:0007669"/>
    <property type="project" value="InterPro"/>
</dbReference>
<proteinExistence type="predicted"/>
<dbReference type="InterPro" id="IPR011009">
    <property type="entry name" value="Kinase-like_dom_sf"/>
</dbReference>
<name>A0A9D4FMF8_DREPO</name>
<evidence type="ECO:0000313" key="2">
    <source>
        <dbReference type="EMBL" id="KAH3801894.1"/>
    </source>
</evidence>
<dbReference type="SUPFAM" id="SSF56112">
    <property type="entry name" value="Protein kinase-like (PK-like)"/>
    <property type="match status" value="1"/>
</dbReference>
<keyword evidence="3" id="KW-1185">Reference proteome</keyword>
<accession>A0A9D4FMF8</accession>
<reference evidence="2" key="1">
    <citation type="journal article" date="2019" name="bioRxiv">
        <title>The Genome of the Zebra Mussel, Dreissena polymorpha: A Resource for Invasive Species Research.</title>
        <authorList>
            <person name="McCartney M.A."/>
            <person name="Auch B."/>
            <person name="Kono T."/>
            <person name="Mallez S."/>
            <person name="Zhang Y."/>
            <person name="Obille A."/>
            <person name="Becker A."/>
            <person name="Abrahante J.E."/>
            <person name="Garbe J."/>
            <person name="Badalamenti J.P."/>
            <person name="Herman A."/>
            <person name="Mangelson H."/>
            <person name="Liachko I."/>
            <person name="Sullivan S."/>
            <person name="Sone E.D."/>
            <person name="Koren S."/>
            <person name="Silverstein K.A.T."/>
            <person name="Beckman K.B."/>
            <person name="Gohl D.M."/>
        </authorList>
    </citation>
    <scope>NUCLEOTIDE SEQUENCE</scope>
    <source>
        <strain evidence="2">Duluth1</strain>
        <tissue evidence="2">Whole animal</tissue>
    </source>
</reference>
<evidence type="ECO:0000313" key="3">
    <source>
        <dbReference type="Proteomes" id="UP000828390"/>
    </source>
</evidence>
<dbReference type="AlphaFoldDB" id="A0A9D4FMF8"/>
<dbReference type="InterPro" id="IPR000719">
    <property type="entry name" value="Prot_kinase_dom"/>
</dbReference>
<evidence type="ECO:0000259" key="1">
    <source>
        <dbReference type="PROSITE" id="PS50011"/>
    </source>
</evidence>